<keyword evidence="2" id="KW-1185">Reference proteome</keyword>
<evidence type="ECO:0000313" key="1">
    <source>
        <dbReference type="EMBL" id="PXF46422.1"/>
    </source>
</evidence>
<dbReference type="EMBL" id="NBIV01000039">
    <property type="protein sequence ID" value="PXF46422.1"/>
    <property type="molecule type" value="Genomic_DNA"/>
</dbReference>
<organism evidence="1 2">
    <name type="scientific">Gracilariopsis chorda</name>
    <dbReference type="NCBI Taxonomy" id="448386"/>
    <lineage>
        <taxon>Eukaryota</taxon>
        <taxon>Rhodophyta</taxon>
        <taxon>Florideophyceae</taxon>
        <taxon>Rhodymeniophycidae</taxon>
        <taxon>Gracilariales</taxon>
        <taxon>Gracilariaceae</taxon>
        <taxon>Gracilariopsis</taxon>
    </lineage>
</organism>
<dbReference type="Proteomes" id="UP000247409">
    <property type="component" value="Unassembled WGS sequence"/>
</dbReference>
<evidence type="ECO:0000313" key="2">
    <source>
        <dbReference type="Proteomes" id="UP000247409"/>
    </source>
</evidence>
<accession>A0A2V3IWB4</accession>
<dbReference type="AlphaFoldDB" id="A0A2V3IWB4"/>
<dbReference type="OrthoDB" id="10433803at2759"/>
<name>A0A2V3IWB4_9FLOR</name>
<comment type="caution">
    <text evidence="1">The sequence shown here is derived from an EMBL/GenBank/DDBJ whole genome shotgun (WGS) entry which is preliminary data.</text>
</comment>
<reference evidence="1 2" key="1">
    <citation type="journal article" date="2018" name="Mol. Biol. Evol.">
        <title>Analysis of the draft genome of the red seaweed Gracilariopsis chorda provides insights into genome size evolution in Rhodophyta.</title>
        <authorList>
            <person name="Lee J."/>
            <person name="Yang E.C."/>
            <person name="Graf L."/>
            <person name="Yang J.H."/>
            <person name="Qiu H."/>
            <person name="Zel Zion U."/>
            <person name="Chan C.X."/>
            <person name="Stephens T.G."/>
            <person name="Weber A.P.M."/>
            <person name="Boo G.H."/>
            <person name="Boo S.M."/>
            <person name="Kim K.M."/>
            <person name="Shin Y."/>
            <person name="Jung M."/>
            <person name="Lee S.J."/>
            <person name="Yim H.S."/>
            <person name="Lee J.H."/>
            <person name="Bhattacharya D."/>
            <person name="Yoon H.S."/>
        </authorList>
    </citation>
    <scope>NUCLEOTIDE SEQUENCE [LARGE SCALE GENOMIC DNA]</scope>
    <source>
        <strain evidence="1 2">SKKU-2015</strain>
        <tissue evidence="1">Whole body</tissue>
    </source>
</reference>
<sequence>MDSDLMALKQRICRLERLIGNCSSTNTKLLKGMQAAQKDVHKLVPDEMAAAYKAVALLCSVATLPASRAGRADKLKRVDSALGRAEPYVEQLFALQNVLDRGIELKDLDRDALGRVEVGVCDIASKMTEEEQKVDALLVQFNEVTERLNSAILSMAQALRNGK</sequence>
<protein>
    <submittedName>
        <fullName evidence="1">Uncharacterized protein</fullName>
    </submittedName>
</protein>
<gene>
    <name evidence="1" type="ORF">BWQ96_03816</name>
</gene>
<proteinExistence type="predicted"/>